<dbReference type="STRING" id="363999.A0A439DAS9"/>
<comment type="caution">
    <text evidence="2">The sequence shown here is derived from an EMBL/GenBank/DDBJ whole genome shotgun (WGS) entry which is preliminary data.</text>
</comment>
<dbReference type="Pfam" id="PF02515">
    <property type="entry name" value="CoA_transf_3"/>
    <property type="match status" value="1"/>
</dbReference>
<dbReference type="InterPro" id="IPR050509">
    <property type="entry name" value="CoA-transferase_III"/>
</dbReference>
<dbReference type="InterPro" id="IPR023606">
    <property type="entry name" value="CoA-Trfase_III_dom_1_sf"/>
</dbReference>
<evidence type="ECO:0000313" key="3">
    <source>
        <dbReference type="Proteomes" id="UP000286045"/>
    </source>
</evidence>
<dbReference type="Proteomes" id="UP000286045">
    <property type="component" value="Unassembled WGS sequence"/>
</dbReference>
<evidence type="ECO:0000313" key="2">
    <source>
        <dbReference type="EMBL" id="RWA11468.1"/>
    </source>
</evidence>
<reference evidence="2 3" key="1">
    <citation type="submission" date="2018-12" db="EMBL/GenBank/DDBJ databases">
        <title>Draft genome sequence of Xylaria grammica IHI A82.</title>
        <authorList>
            <person name="Buettner E."/>
            <person name="Kellner H."/>
        </authorList>
    </citation>
    <scope>NUCLEOTIDE SEQUENCE [LARGE SCALE GENOMIC DNA]</scope>
    <source>
        <strain evidence="2 3">IHI A82</strain>
    </source>
</reference>
<name>A0A439DAS9_9PEZI</name>
<dbReference type="InterPro" id="IPR003673">
    <property type="entry name" value="CoA-Trfase_fam_III"/>
</dbReference>
<organism evidence="2 3">
    <name type="scientific">Xylaria grammica</name>
    <dbReference type="NCBI Taxonomy" id="363999"/>
    <lineage>
        <taxon>Eukaryota</taxon>
        <taxon>Fungi</taxon>
        <taxon>Dikarya</taxon>
        <taxon>Ascomycota</taxon>
        <taxon>Pezizomycotina</taxon>
        <taxon>Sordariomycetes</taxon>
        <taxon>Xylariomycetidae</taxon>
        <taxon>Xylariales</taxon>
        <taxon>Xylariaceae</taxon>
        <taxon>Xylaria</taxon>
    </lineage>
</organism>
<dbReference type="Gene3D" id="3.40.50.10540">
    <property type="entry name" value="Crotonobetainyl-coa:carnitine coa-transferase, domain 1"/>
    <property type="match status" value="1"/>
</dbReference>
<dbReference type="GO" id="GO:0003824">
    <property type="term" value="F:catalytic activity"/>
    <property type="evidence" value="ECO:0007669"/>
    <property type="project" value="InterPro"/>
</dbReference>
<keyword evidence="3" id="KW-1185">Reference proteome</keyword>
<evidence type="ECO:0000256" key="1">
    <source>
        <dbReference type="ARBA" id="ARBA00008383"/>
    </source>
</evidence>
<sequence length="502" mass="54244">MADRSAFTPFDIVREIWTHLDLPPSALSSLALPGAPEPTRPVVPSSFKIGHLAQSTIALSALAAATAHSVHSRSPPDVPRTTVPLRHAVLEFQSERLYVLAGEPPAETWGPISGLHPTADGYVRIHDAFPHHRRGTLALLGLPETCTDRTAVDARTRTWKSADLETVAVEQKGLAIYALRSFAQWDALPQARALADLPVSIRRVDVPTTETGSPRRGFDAQSRRCLSGLRVLEFSRVIAAPVSGKTLAAHGADVLWVTSPRLPDLPGLDREFARGKRSIQLDLEVEEDKAKFLKLARSADVVIQGYRPGSLAARGLDAEELAKANPGIIVANLSAFGPQGEWKGRRGFDSLVQTASGLNVSEAEHRGRGEVARALPCQALDHGAGFLLATGVCAAVYHREKDRREGRRVGAYVVDVSLAGVMKYLRSLGQYEGRSGFEGHDYTVLGPDGVRSEEEKAFFETRETGFGEMTFLRHSASIEGLEPGWDLMPAPLGSGEAAWSSS</sequence>
<dbReference type="PANTHER" id="PTHR48228">
    <property type="entry name" value="SUCCINYL-COA--D-CITRAMALATE COA-TRANSFERASE"/>
    <property type="match status" value="1"/>
</dbReference>
<dbReference type="SUPFAM" id="SSF89796">
    <property type="entry name" value="CoA-transferase family III (CaiB/BaiF)"/>
    <property type="match status" value="2"/>
</dbReference>
<protein>
    <recommendedName>
        <fullName evidence="4">CAIB/BAIF family enzyme</fullName>
    </recommendedName>
</protein>
<dbReference type="EMBL" id="RYZI01000079">
    <property type="protein sequence ID" value="RWA11468.1"/>
    <property type="molecule type" value="Genomic_DNA"/>
</dbReference>
<accession>A0A439DAS9</accession>
<evidence type="ECO:0008006" key="4">
    <source>
        <dbReference type="Google" id="ProtNLM"/>
    </source>
</evidence>
<gene>
    <name evidence="2" type="ORF">EKO27_g3629</name>
</gene>
<comment type="similarity">
    <text evidence="1">Belongs to the CoA-transferase III family.</text>
</comment>
<dbReference type="PANTHER" id="PTHR48228:SF4">
    <property type="entry name" value="BLR3030 PROTEIN"/>
    <property type="match status" value="1"/>
</dbReference>
<dbReference type="AlphaFoldDB" id="A0A439DAS9"/>
<proteinExistence type="inferred from homology"/>